<accession>A0A368XKM8</accession>
<feature type="domain" description="AMP-dependent synthetase/ligase" evidence="3">
    <location>
        <begin position="15"/>
        <end position="377"/>
    </location>
</feature>
<dbReference type="Pfam" id="PF00501">
    <property type="entry name" value="AMP-binding"/>
    <property type="match status" value="1"/>
</dbReference>
<name>A0A368XKM8_9BURK</name>
<dbReference type="Pfam" id="PF13193">
    <property type="entry name" value="AMP-binding_C"/>
    <property type="match status" value="1"/>
</dbReference>
<comment type="similarity">
    <text evidence="1">Belongs to the ATP-dependent AMP-binding enzyme family.</text>
</comment>
<dbReference type="Gene3D" id="3.30.300.30">
    <property type="match status" value="1"/>
</dbReference>
<gene>
    <name evidence="5" type="ORF">DES41_10744</name>
</gene>
<dbReference type="Gene3D" id="3.40.50.12780">
    <property type="entry name" value="N-terminal domain of ligase-like"/>
    <property type="match status" value="1"/>
</dbReference>
<evidence type="ECO:0000256" key="1">
    <source>
        <dbReference type="ARBA" id="ARBA00006432"/>
    </source>
</evidence>
<dbReference type="InterPro" id="IPR000873">
    <property type="entry name" value="AMP-dep_synth/lig_dom"/>
</dbReference>
<dbReference type="InterPro" id="IPR042099">
    <property type="entry name" value="ANL_N_sf"/>
</dbReference>
<evidence type="ECO:0000259" key="4">
    <source>
        <dbReference type="Pfam" id="PF13193"/>
    </source>
</evidence>
<dbReference type="Proteomes" id="UP000252884">
    <property type="component" value="Unassembled WGS sequence"/>
</dbReference>
<feature type="domain" description="AMP-binding enzyme C-terminal" evidence="4">
    <location>
        <begin position="427"/>
        <end position="502"/>
    </location>
</feature>
<evidence type="ECO:0000259" key="3">
    <source>
        <dbReference type="Pfam" id="PF00501"/>
    </source>
</evidence>
<dbReference type="RefSeq" id="WP_114470071.1">
    <property type="nucleotide sequence ID" value="NZ_QPJK01000007.1"/>
</dbReference>
<dbReference type="GO" id="GO:0006631">
    <property type="term" value="P:fatty acid metabolic process"/>
    <property type="evidence" value="ECO:0007669"/>
    <property type="project" value="TreeGrafter"/>
</dbReference>
<dbReference type="EMBL" id="QPJK01000007">
    <property type="protein sequence ID" value="RCW68523.1"/>
    <property type="molecule type" value="Genomic_DNA"/>
</dbReference>
<evidence type="ECO:0000256" key="2">
    <source>
        <dbReference type="ARBA" id="ARBA00022598"/>
    </source>
</evidence>
<dbReference type="PANTHER" id="PTHR43201:SF5">
    <property type="entry name" value="MEDIUM-CHAIN ACYL-COA LIGASE ACSF2, MITOCHONDRIAL"/>
    <property type="match status" value="1"/>
</dbReference>
<dbReference type="PROSITE" id="PS00455">
    <property type="entry name" value="AMP_BINDING"/>
    <property type="match status" value="1"/>
</dbReference>
<dbReference type="InterPro" id="IPR020845">
    <property type="entry name" value="AMP-binding_CS"/>
</dbReference>
<dbReference type="PANTHER" id="PTHR43201">
    <property type="entry name" value="ACYL-COA SYNTHETASE"/>
    <property type="match status" value="1"/>
</dbReference>
<proteinExistence type="inferred from homology"/>
<dbReference type="InterPro" id="IPR025110">
    <property type="entry name" value="AMP-bd_C"/>
</dbReference>
<comment type="caution">
    <text evidence="5">The sequence shown here is derived from an EMBL/GenBank/DDBJ whole genome shotgun (WGS) entry which is preliminary data.</text>
</comment>
<dbReference type="GO" id="GO:0031956">
    <property type="term" value="F:medium-chain fatty acid-CoA ligase activity"/>
    <property type="evidence" value="ECO:0007669"/>
    <property type="project" value="TreeGrafter"/>
</dbReference>
<dbReference type="SUPFAM" id="SSF56801">
    <property type="entry name" value="Acetyl-CoA synthetase-like"/>
    <property type="match status" value="1"/>
</dbReference>
<evidence type="ECO:0000313" key="6">
    <source>
        <dbReference type="Proteomes" id="UP000252884"/>
    </source>
</evidence>
<dbReference type="InterPro" id="IPR045851">
    <property type="entry name" value="AMP-bd_C_sf"/>
</dbReference>
<organism evidence="5 6">
    <name type="scientific">Pseudorhodoferax soli</name>
    <dbReference type="NCBI Taxonomy" id="545864"/>
    <lineage>
        <taxon>Bacteria</taxon>
        <taxon>Pseudomonadati</taxon>
        <taxon>Pseudomonadota</taxon>
        <taxon>Betaproteobacteria</taxon>
        <taxon>Burkholderiales</taxon>
        <taxon>Comamonadaceae</taxon>
    </lineage>
</organism>
<protein>
    <submittedName>
        <fullName evidence="5">Acyl-CoA synthetase (AMP-forming)/AMP-acid ligase II</fullName>
    </submittedName>
</protein>
<evidence type="ECO:0000313" key="5">
    <source>
        <dbReference type="EMBL" id="RCW68523.1"/>
    </source>
</evidence>
<dbReference type="AlphaFoldDB" id="A0A368XKM8"/>
<keyword evidence="6" id="KW-1185">Reference proteome</keyword>
<sequence>MIRTDLIAPIGVLVHRHAKDRPAKVAFEDARGASVTYGELAAKTAGAAGHLQDRGLDPGDTVAIMLPNSVDWVLSCVAIARAGCIGVPISHEATEAEVRYRLEDARCKAIVVAPQHLPLIEQLRPELPHLRLIILSGSDDPTDQLSLALLVQSAARSEPRDPTDLHATAFIVYTSGTTGRPKGVMLSQHSMLWVVAACWAPIAGLSADDVLLAPLPLYHSYALNLCVLGVLATGATEFLLEKFSTQDVLGKLRSGRYTLMPGVPTVFHYLLEGGRAAGATAVPGVRYFISAGAILPAALNRDFEAAFGRPLLDGYGITETSTMVTMNAPQVPRTMGSCGVPLPGVAVRIVDGSGQDVPVGEEGQLIVRGPNVMQGYLNKPQETAAALAGGWYQTGDLARSDDNGYLTITGRLKELIIRGGQNIAPAEVEEAVLSHPAVLDCAAIGVAHPFLGEVPVVCVVAREGHAIDGEAIRAHCAQLISPYKVPQSVNLVSSIPRTGSGKILRFKLREAIGSVGAA</sequence>
<reference evidence="5 6" key="1">
    <citation type="submission" date="2018-07" db="EMBL/GenBank/DDBJ databases">
        <title>Genomic Encyclopedia of Type Strains, Phase IV (KMG-IV): sequencing the most valuable type-strain genomes for metagenomic binning, comparative biology and taxonomic classification.</title>
        <authorList>
            <person name="Goeker M."/>
        </authorList>
    </citation>
    <scope>NUCLEOTIDE SEQUENCE [LARGE SCALE GENOMIC DNA]</scope>
    <source>
        <strain evidence="5 6">DSM 21634</strain>
    </source>
</reference>
<keyword evidence="2 5" id="KW-0436">Ligase</keyword>
<dbReference type="OrthoDB" id="9766486at2"/>